<keyword evidence="8" id="KW-0067">ATP-binding</keyword>
<feature type="signal peptide" evidence="14">
    <location>
        <begin position="1"/>
        <end position="21"/>
    </location>
</feature>
<evidence type="ECO:0000256" key="3">
    <source>
        <dbReference type="ARBA" id="ARBA00012438"/>
    </source>
</evidence>
<evidence type="ECO:0000259" key="15">
    <source>
        <dbReference type="PROSITE" id="PS50109"/>
    </source>
</evidence>
<evidence type="ECO:0000256" key="10">
    <source>
        <dbReference type="ARBA" id="ARBA00023012"/>
    </source>
</evidence>
<dbReference type="SUPFAM" id="SSF52172">
    <property type="entry name" value="CheY-like"/>
    <property type="match status" value="2"/>
</dbReference>
<feature type="transmembrane region" description="Helical" evidence="13">
    <location>
        <begin position="383"/>
        <end position="405"/>
    </location>
</feature>
<dbReference type="STRING" id="1799789.AX660_14535"/>
<dbReference type="EMBL" id="LSNE01000005">
    <property type="protein sequence ID" value="KXI29504.1"/>
    <property type="molecule type" value="Genomic_DNA"/>
</dbReference>
<comment type="catalytic activity">
    <reaction evidence="1">
        <text>ATP + protein L-histidine = ADP + protein N-phospho-L-histidine.</text>
        <dbReference type="EC" id="2.7.13.3"/>
    </reaction>
</comment>
<feature type="domain" description="Response regulatory" evidence="16">
    <location>
        <begin position="816"/>
        <end position="932"/>
    </location>
</feature>
<dbReference type="PANTHER" id="PTHR45339:SF1">
    <property type="entry name" value="HYBRID SIGNAL TRANSDUCTION HISTIDINE KINASE J"/>
    <property type="match status" value="1"/>
</dbReference>
<dbReference type="Pfam" id="PF00072">
    <property type="entry name" value="Response_reg"/>
    <property type="match status" value="2"/>
</dbReference>
<dbReference type="SUPFAM" id="SSF47226">
    <property type="entry name" value="Histidine-containing phosphotransfer domain, HPT domain"/>
    <property type="match status" value="1"/>
</dbReference>
<dbReference type="InterPro" id="IPR003661">
    <property type="entry name" value="HisK_dim/P_dom"/>
</dbReference>
<feature type="domain" description="Histidine kinase" evidence="15">
    <location>
        <begin position="434"/>
        <end position="654"/>
    </location>
</feature>
<dbReference type="Gene3D" id="3.40.50.2300">
    <property type="match status" value="2"/>
</dbReference>
<reference evidence="18" key="1">
    <citation type="submission" date="2016-02" db="EMBL/GenBank/DDBJ databases">
        <authorList>
            <person name="Schultz-Johansen M."/>
            <person name="Glaring M.A."/>
            <person name="Bech P.K."/>
            <person name="Stougaard P."/>
        </authorList>
    </citation>
    <scope>NUCLEOTIDE SEQUENCE [LARGE SCALE GENOMIC DNA]</scope>
    <source>
        <strain evidence="18">S66</strain>
    </source>
</reference>
<dbReference type="CDD" id="cd00082">
    <property type="entry name" value="HisKA"/>
    <property type="match status" value="1"/>
</dbReference>
<dbReference type="Gene3D" id="3.30.565.10">
    <property type="entry name" value="Histidine kinase-like ATPase, C-terminal domain"/>
    <property type="match status" value="1"/>
</dbReference>
<evidence type="ECO:0000256" key="8">
    <source>
        <dbReference type="ARBA" id="ARBA00022840"/>
    </source>
</evidence>
<protein>
    <recommendedName>
        <fullName evidence="3">histidine kinase</fullName>
        <ecNumber evidence="3">2.7.13.3</ecNumber>
    </recommendedName>
</protein>
<dbReference type="PROSITE" id="PS50110">
    <property type="entry name" value="RESPONSE_REGULATORY"/>
    <property type="match status" value="2"/>
</dbReference>
<dbReference type="Pfam" id="PF00512">
    <property type="entry name" value="HisKA"/>
    <property type="match status" value="1"/>
</dbReference>
<feature type="domain" description="Response regulatory" evidence="16">
    <location>
        <begin position="671"/>
        <end position="792"/>
    </location>
</feature>
<keyword evidence="4" id="KW-1003">Cell membrane</keyword>
<dbReference type="SMART" id="SM00448">
    <property type="entry name" value="REC"/>
    <property type="match status" value="2"/>
</dbReference>
<dbReference type="EC" id="2.7.13.3" evidence="3"/>
<dbReference type="InterPro" id="IPR036890">
    <property type="entry name" value="HATPase_C_sf"/>
</dbReference>
<evidence type="ECO:0000256" key="6">
    <source>
        <dbReference type="ARBA" id="ARBA00022692"/>
    </source>
</evidence>
<name>A0A136A2R9_9ALTE</name>
<sequence length="1078" mass="120802">MKAAILSSFLACCFFSGTSYAATNQGVEEQLESLRILVQNNAADGPVQIDYFQTYFSNTADPYNESIFLNIWAYAHLLKQELETAYEKLLLARTKADISNNEYQLAESFRIEGAVLDTIGEYGAALEALNNAFALYDGLQSSKVLGVYSSLSNVYSSLKNYPAMLQNAYRMLAVAQEYNDKIHEGLAYYRIALAQTRLANPRDAAVNFSLAEKILTDINYPFIGIIYYSIAEVNQTQGNVDAALKRISQSIEADRKVGFLYNEVPRLLLLAEIYRSQGDIELAISELKKGVNQDALKKDKIQFLQILERLIELTELTDNESAQLGFLKQYNTLYQQSFNQKQAQMLGINNVRLNVFEKDKAIKLLQKENELQLQSNLIQQQNIRYQVVIILTILVALLLVLALLIRTRRQRTQLNRYSIELKQATQAKSDFLARMSHEIRTPINAISGLTKLMQRSADKPEDITNLRQIDEASISLLGVINDILDFSKIEAGKLDIESTSFQLDKVISQSIRLQSIKAHEKNIELIQHIARDVPLFLQGDGMRIQQILINLLSNAVKFTDEGLVSVTVKNKETEQGLLLEFAVTDSGIGLSQNQIDGLFESFAQVDESISRKYGGTGLGLAICKQLVELMQGKIWIESKLGQGSTFYFTVPVQEDKNQHISSPSKQLSGLKVLVADDVYLSRQVIADALLNANITPDLANGGQQTLNKLRYAAAEHQPYELLILDWKMPDIDGLEVAAIINQEFKANKPKIIMLSAFDFSHMRQAAKQLGIKHFIEKPFSASELINKLQEVVFNIKANASISFTEMKTVPDLSGKRILLAEDNKLNQKVALGFLKYTNAQVVLAENGREVIEAFKNQVAFDCILMDVQMPEMDGLTATSTLRNELNCTIPIIAMTANAMKLDIQKSIDVGMTAHINKPIDPEYFYQVIAEILLTSSQALTPSSPVTALPTEEPLATNPIETLLIMDQQQAMQKRFIDEETFTSMLKDFVVKEPTINTLGTLIENKDYQGIYGITHDVLPALTYIGAFNIAKLAKSIELIIYNKKQTNTQDFTEQLNQFHQAMVGLVIKINKQLAESSE</sequence>
<dbReference type="InterPro" id="IPR004358">
    <property type="entry name" value="Sig_transdc_His_kin-like_C"/>
</dbReference>
<evidence type="ECO:0000256" key="13">
    <source>
        <dbReference type="SAM" id="Phobius"/>
    </source>
</evidence>
<accession>A0A136A2R9</accession>
<dbReference type="SMART" id="SM00028">
    <property type="entry name" value="TPR"/>
    <property type="match status" value="4"/>
</dbReference>
<feature type="chain" id="PRO_5007469437" description="histidine kinase" evidence="14">
    <location>
        <begin position="22"/>
        <end position="1078"/>
    </location>
</feature>
<evidence type="ECO:0000256" key="9">
    <source>
        <dbReference type="ARBA" id="ARBA00022989"/>
    </source>
</evidence>
<proteinExistence type="predicted"/>
<evidence type="ECO:0000256" key="12">
    <source>
        <dbReference type="PROSITE-ProRule" id="PRU00169"/>
    </source>
</evidence>
<dbReference type="PANTHER" id="PTHR45339">
    <property type="entry name" value="HYBRID SIGNAL TRANSDUCTION HISTIDINE KINASE J"/>
    <property type="match status" value="1"/>
</dbReference>
<keyword evidence="10" id="KW-0902">Two-component regulatory system</keyword>
<dbReference type="AlphaFoldDB" id="A0A136A2R9"/>
<dbReference type="CDD" id="cd16922">
    <property type="entry name" value="HATPase_EvgS-ArcB-TorS-like"/>
    <property type="match status" value="1"/>
</dbReference>
<dbReference type="Gene3D" id="1.10.287.130">
    <property type="match status" value="1"/>
</dbReference>
<evidence type="ECO:0000256" key="2">
    <source>
        <dbReference type="ARBA" id="ARBA00004651"/>
    </source>
</evidence>
<organism evidence="17 18">
    <name type="scientific">Paraglaciecola hydrolytica</name>
    <dbReference type="NCBI Taxonomy" id="1799789"/>
    <lineage>
        <taxon>Bacteria</taxon>
        <taxon>Pseudomonadati</taxon>
        <taxon>Pseudomonadota</taxon>
        <taxon>Gammaproteobacteria</taxon>
        <taxon>Alteromonadales</taxon>
        <taxon>Alteromonadaceae</taxon>
        <taxon>Paraglaciecola</taxon>
    </lineage>
</organism>
<dbReference type="CDD" id="cd17546">
    <property type="entry name" value="REC_hyHK_CKI1_RcsC-like"/>
    <property type="match status" value="2"/>
</dbReference>
<dbReference type="SUPFAM" id="SSF55874">
    <property type="entry name" value="ATPase domain of HSP90 chaperone/DNA topoisomerase II/histidine kinase"/>
    <property type="match status" value="1"/>
</dbReference>
<dbReference type="Pfam" id="PF02518">
    <property type="entry name" value="HATPase_c"/>
    <property type="match status" value="1"/>
</dbReference>
<keyword evidence="7" id="KW-0547">Nucleotide-binding</keyword>
<dbReference type="SMART" id="SM00387">
    <property type="entry name" value="HATPase_c"/>
    <property type="match status" value="1"/>
</dbReference>
<dbReference type="InterPro" id="IPR011990">
    <property type="entry name" value="TPR-like_helical_dom_sf"/>
</dbReference>
<keyword evidence="9 13" id="KW-1133">Transmembrane helix</keyword>
<evidence type="ECO:0000313" key="18">
    <source>
        <dbReference type="Proteomes" id="UP000070299"/>
    </source>
</evidence>
<dbReference type="Gene3D" id="1.25.40.10">
    <property type="entry name" value="Tetratricopeptide repeat domain"/>
    <property type="match status" value="2"/>
</dbReference>
<feature type="modified residue" description="4-aspartylphosphate" evidence="12">
    <location>
        <position position="725"/>
    </location>
</feature>
<dbReference type="PRINTS" id="PR00344">
    <property type="entry name" value="BCTRLSENSOR"/>
</dbReference>
<dbReference type="InterPro" id="IPR011006">
    <property type="entry name" value="CheY-like_superfamily"/>
</dbReference>
<evidence type="ECO:0000256" key="14">
    <source>
        <dbReference type="SAM" id="SignalP"/>
    </source>
</evidence>
<dbReference type="FunFam" id="3.30.565.10:FF:000010">
    <property type="entry name" value="Sensor histidine kinase RcsC"/>
    <property type="match status" value="1"/>
</dbReference>
<dbReference type="PROSITE" id="PS50109">
    <property type="entry name" value="HIS_KIN"/>
    <property type="match status" value="1"/>
</dbReference>
<evidence type="ECO:0000313" key="17">
    <source>
        <dbReference type="EMBL" id="KXI29504.1"/>
    </source>
</evidence>
<dbReference type="InterPro" id="IPR001789">
    <property type="entry name" value="Sig_transdc_resp-reg_receiver"/>
</dbReference>
<evidence type="ECO:0000256" key="11">
    <source>
        <dbReference type="ARBA" id="ARBA00023136"/>
    </source>
</evidence>
<dbReference type="InterPro" id="IPR003594">
    <property type="entry name" value="HATPase_dom"/>
</dbReference>
<dbReference type="Proteomes" id="UP000070299">
    <property type="component" value="Unassembled WGS sequence"/>
</dbReference>
<evidence type="ECO:0000256" key="4">
    <source>
        <dbReference type="ARBA" id="ARBA00022475"/>
    </source>
</evidence>
<keyword evidence="14" id="KW-0732">Signal</keyword>
<dbReference type="SUPFAM" id="SSF48452">
    <property type="entry name" value="TPR-like"/>
    <property type="match status" value="1"/>
</dbReference>
<dbReference type="InterPro" id="IPR019734">
    <property type="entry name" value="TPR_rpt"/>
</dbReference>
<dbReference type="SUPFAM" id="SSF47384">
    <property type="entry name" value="Homodimeric domain of signal transducing histidine kinase"/>
    <property type="match status" value="1"/>
</dbReference>
<comment type="subcellular location">
    <subcellularLocation>
        <location evidence="2">Cell membrane</location>
        <topology evidence="2">Multi-pass membrane protein</topology>
    </subcellularLocation>
</comment>
<feature type="modified residue" description="4-aspartylphosphate" evidence="12">
    <location>
        <position position="866"/>
    </location>
</feature>
<dbReference type="GO" id="GO:0000155">
    <property type="term" value="F:phosphorelay sensor kinase activity"/>
    <property type="evidence" value="ECO:0007669"/>
    <property type="project" value="InterPro"/>
</dbReference>
<keyword evidence="18" id="KW-1185">Reference proteome</keyword>
<keyword evidence="11 13" id="KW-0472">Membrane</keyword>
<evidence type="ECO:0000256" key="7">
    <source>
        <dbReference type="ARBA" id="ARBA00022741"/>
    </source>
</evidence>
<keyword evidence="17" id="KW-0808">Transferase</keyword>
<dbReference type="GO" id="GO:0005886">
    <property type="term" value="C:plasma membrane"/>
    <property type="evidence" value="ECO:0007669"/>
    <property type="project" value="UniProtKB-SubCell"/>
</dbReference>
<gene>
    <name evidence="17" type="ORF">AX660_14535</name>
</gene>
<evidence type="ECO:0000259" key="16">
    <source>
        <dbReference type="PROSITE" id="PS50110"/>
    </source>
</evidence>
<keyword evidence="6 13" id="KW-0812">Transmembrane</keyword>
<dbReference type="InterPro" id="IPR005467">
    <property type="entry name" value="His_kinase_dom"/>
</dbReference>
<dbReference type="GO" id="GO:0005524">
    <property type="term" value="F:ATP binding"/>
    <property type="evidence" value="ECO:0007669"/>
    <property type="project" value="UniProtKB-KW"/>
</dbReference>
<keyword evidence="5 12" id="KW-0597">Phosphoprotein</keyword>
<dbReference type="InterPro" id="IPR036097">
    <property type="entry name" value="HisK_dim/P_sf"/>
</dbReference>
<dbReference type="InterPro" id="IPR036641">
    <property type="entry name" value="HPT_dom_sf"/>
</dbReference>
<dbReference type="SMART" id="SM00388">
    <property type="entry name" value="HisKA"/>
    <property type="match status" value="1"/>
</dbReference>
<dbReference type="Gene3D" id="1.20.120.160">
    <property type="entry name" value="HPT domain"/>
    <property type="match status" value="1"/>
</dbReference>
<comment type="caution">
    <text evidence="17">The sequence shown here is derived from an EMBL/GenBank/DDBJ whole genome shotgun (WGS) entry which is preliminary data.</text>
</comment>
<keyword evidence="17" id="KW-0418">Kinase</keyword>
<evidence type="ECO:0000256" key="1">
    <source>
        <dbReference type="ARBA" id="ARBA00000085"/>
    </source>
</evidence>
<evidence type="ECO:0000256" key="5">
    <source>
        <dbReference type="ARBA" id="ARBA00022553"/>
    </source>
</evidence>